<evidence type="ECO:0000313" key="6">
    <source>
        <dbReference type="EMBL" id="TWA80284.1"/>
    </source>
</evidence>
<gene>
    <name evidence="6" type="ORF">FBZ83_10990</name>
</gene>
<comment type="caution">
    <text evidence="6">The sequence shown here is derived from an EMBL/GenBank/DDBJ whole genome shotgun (WGS) entry which is preliminary data.</text>
</comment>
<dbReference type="PROSITE" id="PS50931">
    <property type="entry name" value="HTH_LYSR"/>
    <property type="match status" value="1"/>
</dbReference>
<evidence type="ECO:0000259" key="5">
    <source>
        <dbReference type="PROSITE" id="PS50931"/>
    </source>
</evidence>
<dbReference type="PANTHER" id="PTHR30126:SF98">
    <property type="entry name" value="HTH-TYPE TRANSCRIPTIONAL ACTIVATOR BAUR"/>
    <property type="match status" value="1"/>
</dbReference>
<dbReference type="SUPFAM" id="SSF46785">
    <property type="entry name" value="Winged helix' DNA-binding domain"/>
    <property type="match status" value="1"/>
</dbReference>
<accession>A0A560C618</accession>
<evidence type="ECO:0000256" key="2">
    <source>
        <dbReference type="ARBA" id="ARBA00023015"/>
    </source>
</evidence>
<dbReference type="GO" id="GO:0000976">
    <property type="term" value="F:transcription cis-regulatory region binding"/>
    <property type="evidence" value="ECO:0007669"/>
    <property type="project" value="TreeGrafter"/>
</dbReference>
<dbReference type="InterPro" id="IPR036390">
    <property type="entry name" value="WH_DNA-bd_sf"/>
</dbReference>
<dbReference type="Gene3D" id="1.10.10.10">
    <property type="entry name" value="Winged helix-like DNA-binding domain superfamily/Winged helix DNA-binding domain"/>
    <property type="match status" value="1"/>
</dbReference>
<evidence type="ECO:0000256" key="1">
    <source>
        <dbReference type="ARBA" id="ARBA00009437"/>
    </source>
</evidence>
<dbReference type="Pfam" id="PF00126">
    <property type="entry name" value="HTH_1"/>
    <property type="match status" value="1"/>
</dbReference>
<dbReference type="InterPro" id="IPR005119">
    <property type="entry name" value="LysR_subst-bd"/>
</dbReference>
<evidence type="ECO:0000313" key="7">
    <source>
        <dbReference type="Proteomes" id="UP000318529"/>
    </source>
</evidence>
<name>A0A560C618_AZOBR</name>
<dbReference type="InterPro" id="IPR036388">
    <property type="entry name" value="WH-like_DNA-bd_sf"/>
</dbReference>
<evidence type="ECO:0000256" key="3">
    <source>
        <dbReference type="ARBA" id="ARBA00023125"/>
    </source>
</evidence>
<dbReference type="InterPro" id="IPR000847">
    <property type="entry name" value="LysR_HTH_N"/>
</dbReference>
<protein>
    <submittedName>
        <fullName evidence="6">DNA-binding transcriptional LysR family regulator</fullName>
    </submittedName>
</protein>
<dbReference type="GO" id="GO:0003700">
    <property type="term" value="F:DNA-binding transcription factor activity"/>
    <property type="evidence" value="ECO:0007669"/>
    <property type="project" value="InterPro"/>
</dbReference>
<keyword evidence="2" id="KW-0805">Transcription regulation</keyword>
<dbReference type="AlphaFoldDB" id="A0A560C618"/>
<sequence>MWPAIIRPPAPLPENQKVLYLTSIRVEVWGVPDAAGGAGEGGVVAMIQLETVDLRLLRLFMTIVEAGGFSAAQSELNLSLSTISTHFADLETRLGLRLCRRGRSGFQLTPEGQAVYDEARRVFDSLDRFRGRVRGLRERLTGTLAVGLVDNTLTDPRAPLERVFARFTEAAPEVSLIINVRPPNELLRDVIGGQLQLAIASFPRIVPSLSYQDLYNETIHFCVADGHPLFTLPDEAIDLDEIRRYRLVARSYWGSRDLKIFAISTPKATVSDMEGAARLILSGAYAGYLPDHYAAPYVKAGRLRILLPKVLSYQAPFQVAFDANRSKSPVVDLFIALTREEMTAPEFRSGPVVRPA</sequence>
<keyword evidence="3 6" id="KW-0238">DNA-binding</keyword>
<dbReference type="Gene3D" id="3.40.190.290">
    <property type="match status" value="1"/>
</dbReference>
<dbReference type="Proteomes" id="UP000318529">
    <property type="component" value="Unassembled WGS sequence"/>
</dbReference>
<organism evidence="6 7">
    <name type="scientific">Azospirillum brasilense</name>
    <dbReference type="NCBI Taxonomy" id="192"/>
    <lineage>
        <taxon>Bacteria</taxon>
        <taxon>Pseudomonadati</taxon>
        <taxon>Pseudomonadota</taxon>
        <taxon>Alphaproteobacteria</taxon>
        <taxon>Rhodospirillales</taxon>
        <taxon>Azospirillaceae</taxon>
        <taxon>Azospirillum</taxon>
    </lineage>
</organism>
<dbReference type="SUPFAM" id="SSF53850">
    <property type="entry name" value="Periplasmic binding protein-like II"/>
    <property type="match status" value="1"/>
</dbReference>
<dbReference type="PANTHER" id="PTHR30126">
    <property type="entry name" value="HTH-TYPE TRANSCRIPTIONAL REGULATOR"/>
    <property type="match status" value="1"/>
</dbReference>
<proteinExistence type="inferred from homology"/>
<dbReference type="CDD" id="cd05466">
    <property type="entry name" value="PBP2_LTTR_substrate"/>
    <property type="match status" value="1"/>
</dbReference>
<keyword evidence="4" id="KW-0804">Transcription</keyword>
<comment type="similarity">
    <text evidence="1">Belongs to the LysR transcriptional regulatory family.</text>
</comment>
<feature type="domain" description="HTH lysR-type" evidence="5">
    <location>
        <begin position="52"/>
        <end position="109"/>
    </location>
</feature>
<dbReference type="Pfam" id="PF03466">
    <property type="entry name" value="LysR_substrate"/>
    <property type="match status" value="1"/>
</dbReference>
<dbReference type="EMBL" id="VITH01000009">
    <property type="protein sequence ID" value="TWA80284.1"/>
    <property type="molecule type" value="Genomic_DNA"/>
</dbReference>
<evidence type="ECO:0000256" key="4">
    <source>
        <dbReference type="ARBA" id="ARBA00023163"/>
    </source>
</evidence>
<reference evidence="6 7" key="1">
    <citation type="submission" date="2019-06" db="EMBL/GenBank/DDBJ databases">
        <title>Genomic Encyclopedia of Type Strains, Phase IV (KMG-V): Genome sequencing to study the core and pangenomes of soil and plant-associated prokaryotes.</title>
        <authorList>
            <person name="Whitman W."/>
        </authorList>
    </citation>
    <scope>NUCLEOTIDE SEQUENCE [LARGE SCALE GENOMIC DNA]</scope>
    <source>
        <strain evidence="6 7">BR 11650</strain>
    </source>
</reference>